<reference evidence="3 4" key="1">
    <citation type="submission" date="2024-11" db="EMBL/GenBank/DDBJ databases">
        <title>A near-complete genome assembly of Cinchona calisaya.</title>
        <authorList>
            <person name="Lian D.C."/>
            <person name="Zhao X.W."/>
            <person name="Wei L."/>
        </authorList>
    </citation>
    <scope>NUCLEOTIDE SEQUENCE [LARGE SCALE GENOMIC DNA]</scope>
    <source>
        <tissue evidence="3">Nenye</tissue>
    </source>
</reference>
<evidence type="ECO:0000313" key="3">
    <source>
        <dbReference type="EMBL" id="KAL3514673.1"/>
    </source>
</evidence>
<feature type="transmembrane region" description="Helical" evidence="2">
    <location>
        <begin position="31"/>
        <end position="48"/>
    </location>
</feature>
<protein>
    <recommendedName>
        <fullName evidence="5">DUF4408 domain-containing protein</fullName>
    </recommendedName>
</protein>
<dbReference type="AlphaFoldDB" id="A0ABD2Z6A7"/>
<dbReference type="EMBL" id="JBJUIK010000011">
    <property type="protein sequence ID" value="KAL3514673.1"/>
    <property type="molecule type" value="Genomic_DNA"/>
</dbReference>
<comment type="caution">
    <text evidence="3">The sequence shown here is derived from an EMBL/GenBank/DDBJ whole genome shotgun (WGS) entry which is preliminary data.</text>
</comment>
<organism evidence="3 4">
    <name type="scientific">Cinchona calisaya</name>
    <dbReference type="NCBI Taxonomy" id="153742"/>
    <lineage>
        <taxon>Eukaryota</taxon>
        <taxon>Viridiplantae</taxon>
        <taxon>Streptophyta</taxon>
        <taxon>Embryophyta</taxon>
        <taxon>Tracheophyta</taxon>
        <taxon>Spermatophyta</taxon>
        <taxon>Magnoliopsida</taxon>
        <taxon>eudicotyledons</taxon>
        <taxon>Gunneridae</taxon>
        <taxon>Pentapetalae</taxon>
        <taxon>asterids</taxon>
        <taxon>lamiids</taxon>
        <taxon>Gentianales</taxon>
        <taxon>Rubiaceae</taxon>
        <taxon>Cinchonoideae</taxon>
        <taxon>Cinchoneae</taxon>
        <taxon>Cinchona</taxon>
    </lineage>
</organism>
<evidence type="ECO:0000313" key="4">
    <source>
        <dbReference type="Proteomes" id="UP001630127"/>
    </source>
</evidence>
<evidence type="ECO:0000256" key="1">
    <source>
        <dbReference type="SAM" id="MobiDB-lite"/>
    </source>
</evidence>
<dbReference type="Proteomes" id="UP001630127">
    <property type="component" value="Unassembled WGS sequence"/>
</dbReference>
<evidence type="ECO:0000256" key="2">
    <source>
        <dbReference type="SAM" id="Phobius"/>
    </source>
</evidence>
<keyword evidence="4" id="KW-1185">Reference proteome</keyword>
<feature type="region of interest" description="Disordered" evidence="1">
    <location>
        <begin position="117"/>
        <end position="149"/>
    </location>
</feature>
<dbReference type="PANTHER" id="PTHR33640">
    <property type="entry name" value="TRANSMEMBRANE PROTEIN"/>
    <property type="match status" value="1"/>
</dbReference>
<keyword evidence="2" id="KW-1133">Transmembrane helix</keyword>
<gene>
    <name evidence="3" type="ORF">ACH5RR_027390</name>
</gene>
<name>A0ABD2Z6A7_9GENT</name>
<accession>A0ABD2Z6A7</accession>
<keyword evidence="2" id="KW-0812">Transmembrane</keyword>
<sequence length="275" mass="31269">MDSHEPVFDNVKFEKAKAIARYNRFRKITKIFQFLEVFVALILISWSSTRLSGALRISGRFLFDVANYLFNPHVVFVIGNVIIVALFVLCRQNGGGSENSDDGDIYGDYVRHSEAHSQQQKVLAPDEEKNLAPDPPPTAEIKDGMAGSGDEAEEKQIVLCSKAEKCDEVTTAIETATKQIEKFQRTHSEKLKREIAVKPRSEIRRSETVKVGRGRTGRIKTTSFDTVDKLSNEEFNLTIDAVIKQHQEFLMEQKLAEKEQLKKDVWKNYRCASVR</sequence>
<proteinExistence type="predicted"/>
<feature type="transmembrane region" description="Helical" evidence="2">
    <location>
        <begin position="68"/>
        <end position="90"/>
    </location>
</feature>
<evidence type="ECO:0008006" key="5">
    <source>
        <dbReference type="Google" id="ProtNLM"/>
    </source>
</evidence>
<dbReference type="PANTHER" id="PTHR33640:SF30">
    <property type="entry name" value="DUF4408 DOMAIN-CONTAINING PROTEIN"/>
    <property type="match status" value="1"/>
</dbReference>
<keyword evidence="2" id="KW-0472">Membrane</keyword>